<accession>C5FJF9</accession>
<evidence type="ECO:0000256" key="3">
    <source>
        <dbReference type="ARBA" id="ARBA00022692"/>
    </source>
</evidence>
<dbReference type="PANTHER" id="PTHR43791">
    <property type="entry name" value="PERMEASE-RELATED"/>
    <property type="match status" value="1"/>
</dbReference>
<sequence length="490" mass="54835">MDVKSHRSEGETVVDGEIENGALEFLEDCEHREKQLIRRVDWRLLPIIGALYAISLIDRTNISSARIAGLNEELQLYIGSRYSVVLLVFFVPYFIFELPSNLLLRKVGSATWLAGISFAWGTLMLGSGFVHNYASLVVLRLLLGLFEAGLFPGCVYLISCWYMRYEVQTRLAIFYLISVLVGGFSSLLSFGLIQMEGLAGFHGWRWIFIVEGAMTQVIAIAAYFLIIDFPDKAAKTGFLTVNEAKYISHRLEKDRADSVADPVTFDKLKRHLSDWKLWIFIKKKQIRKEHAVNSTGRYALTYFAPTIIRPSSKAMGYSPAISSLLTAPPTVFSCIVAMGFSWVADRYRMRAPIIVVQCLICIIGLMLTAYHPNNNVRYFGFFLGAAGCQGNIPAILAYQSNNIRYQSKRAIGTALQIGFGALGGIVASTTFREQDGPKYVPGLWVTTGFQLFIIVAVACTSFIFWRRNKQVDDGTAKTPIEGLEGFKYTL</sequence>
<evidence type="ECO:0000313" key="9">
    <source>
        <dbReference type="Proteomes" id="UP000002035"/>
    </source>
</evidence>
<dbReference type="EMBL" id="DS995703">
    <property type="protein sequence ID" value="EEQ30820.1"/>
    <property type="molecule type" value="Genomic_DNA"/>
</dbReference>
<feature type="transmembrane region" description="Helical" evidence="6">
    <location>
        <begin position="110"/>
        <end position="131"/>
    </location>
</feature>
<keyword evidence="9" id="KW-1185">Reference proteome</keyword>
<evidence type="ECO:0000256" key="6">
    <source>
        <dbReference type="SAM" id="Phobius"/>
    </source>
</evidence>
<dbReference type="AlphaFoldDB" id="C5FJF9"/>
<dbReference type="GO" id="GO:0016020">
    <property type="term" value="C:membrane"/>
    <property type="evidence" value="ECO:0007669"/>
    <property type="project" value="UniProtKB-SubCell"/>
</dbReference>
<feature type="transmembrane region" description="Helical" evidence="6">
    <location>
        <begin position="77"/>
        <end position="98"/>
    </location>
</feature>
<feature type="transmembrane region" description="Helical" evidence="6">
    <location>
        <begin position="40"/>
        <end position="57"/>
    </location>
</feature>
<dbReference type="VEuPathDB" id="FungiDB:MCYG_03639"/>
<dbReference type="HOGENOM" id="CLU_001265_0_1_1"/>
<keyword evidence="2" id="KW-0813">Transport</keyword>
<feature type="transmembrane region" description="Helical" evidence="6">
    <location>
        <begin position="171"/>
        <end position="193"/>
    </location>
</feature>
<evidence type="ECO:0000256" key="4">
    <source>
        <dbReference type="ARBA" id="ARBA00022989"/>
    </source>
</evidence>
<dbReference type="PANTHER" id="PTHR43791:SF3">
    <property type="entry name" value="MAJOR FACILITATOR SUPERFAMILY (MFS) PROFILE DOMAIN-CONTAINING PROTEIN"/>
    <property type="match status" value="1"/>
</dbReference>
<proteinExistence type="predicted"/>
<dbReference type="PROSITE" id="PS50850">
    <property type="entry name" value="MFS"/>
    <property type="match status" value="1"/>
</dbReference>
<keyword evidence="5 6" id="KW-0472">Membrane</keyword>
<evidence type="ECO:0000259" key="7">
    <source>
        <dbReference type="PROSITE" id="PS50850"/>
    </source>
</evidence>
<dbReference type="Proteomes" id="UP000002035">
    <property type="component" value="Unassembled WGS sequence"/>
</dbReference>
<comment type="subcellular location">
    <subcellularLocation>
        <location evidence="1">Membrane</location>
        <topology evidence="1">Multi-pass membrane protein</topology>
    </subcellularLocation>
</comment>
<protein>
    <recommendedName>
        <fullName evidence="7">Major facilitator superfamily (MFS) profile domain-containing protein</fullName>
    </recommendedName>
</protein>
<dbReference type="OrthoDB" id="3639251at2759"/>
<keyword evidence="3 6" id="KW-0812">Transmembrane</keyword>
<dbReference type="GeneID" id="9229457"/>
<dbReference type="FunFam" id="1.20.1250.20:FF:000018">
    <property type="entry name" value="MFS transporter permease"/>
    <property type="match status" value="1"/>
</dbReference>
<evidence type="ECO:0000256" key="5">
    <source>
        <dbReference type="ARBA" id="ARBA00023136"/>
    </source>
</evidence>
<dbReference type="RefSeq" id="XP_002848133.1">
    <property type="nucleotide sequence ID" value="XM_002848087.1"/>
</dbReference>
<dbReference type="InterPro" id="IPR036259">
    <property type="entry name" value="MFS_trans_sf"/>
</dbReference>
<dbReference type="Gene3D" id="1.20.1250.20">
    <property type="entry name" value="MFS general substrate transporter like domains"/>
    <property type="match status" value="2"/>
</dbReference>
<dbReference type="InterPro" id="IPR011701">
    <property type="entry name" value="MFS"/>
</dbReference>
<keyword evidence="4 6" id="KW-1133">Transmembrane helix</keyword>
<feature type="transmembrane region" description="Helical" evidence="6">
    <location>
        <begin position="205"/>
        <end position="226"/>
    </location>
</feature>
<gene>
    <name evidence="8" type="ORF">MCYG_03639</name>
</gene>
<feature type="transmembrane region" description="Helical" evidence="6">
    <location>
        <begin position="410"/>
        <end position="431"/>
    </location>
</feature>
<feature type="domain" description="Major facilitator superfamily (MFS) profile" evidence="7">
    <location>
        <begin position="44"/>
        <end position="468"/>
    </location>
</feature>
<feature type="transmembrane region" description="Helical" evidence="6">
    <location>
        <begin position="443"/>
        <end position="465"/>
    </location>
</feature>
<dbReference type="FunFam" id="1.20.1250.20:FF:000013">
    <property type="entry name" value="MFS general substrate transporter"/>
    <property type="match status" value="1"/>
</dbReference>
<feature type="transmembrane region" description="Helical" evidence="6">
    <location>
        <begin position="376"/>
        <end position="398"/>
    </location>
</feature>
<feature type="transmembrane region" description="Helical" evidence="6">
    <location>
        <begin position="137"/>
        <end position="159"/>
    </location>
</feature>
<evidence type="ECO:0000256" key="2">
    <source>
        <dbReference type="ARBA" id="ARBA00022448"/>
    </source>
</evidence>
<dbReference type="GO" id="GO:0022857">
    <property type="term" value="F:transmembrane transporter activity"/>
    <property type="evidence" value="ECO:0007669"/>
    <property type="project" value="InterPro"/>
</dbReference>
<name>C5FJF9_ARTOC</name>
<dbReference type="Pfam" id="PF07690">
    <property type="entry name" value="MFS_1"/>
    <property type="match status" value="1"/>
</dbReference>
<dbReference type="InterPro" id="IPR020846">
    <property type="entry name" value="MFS_dom"/>
</dbReference>
<evidence type="ECO:0000313" key="8">
    <source>
        <dbReference type="EMBL" id="EEQ30820.1"/>
    </source>
</evidence>
<evidence type="ECO:0000256" key="1">
    <source>
        <dbReference type="ARBA" id="ARBA00004141"/>
    </source>
</evidence>
<dbReference type="OMA" id="IYYFTQW"/>
<dbReference type="STRING" id="554155.C5FJF9"/>
<feature type="transmembrane region" description="Helical" evidence="6">
    <location>
        <begin position="351"/>
        <end position="370"/>
    </location>
</feature>
<organism evidence="8 9">
    <name type="scientific">Arthroderma otae (strain ATCC MYA-4605 / CBS 113480)</name>
    <name type="common">Microsporum canis</name>
    <dbReference type="NCBI Taxonomy" id="554155"/>
    <lineage>
        <taxon>Eukaryota</taxon>
        <taxon>Fungi</taxon>
        <taxon>Dikarya</taxon>
        <taxon>Ascomycota</taxon>
        <taxon>Pezizomycotina</taxon>
        <taxon>Eurotiomycetes</taxon>
        <taxon>Eurotiomycetidae</taxon>
        <taxon>Onygenales</taxon>
        <taxon>Arthrodermataceae</taxon>
        <taxon>Microsporum</taxon>
    </lineage>
</organism>
<reference evidence="9" key="1">
    <citation type="journal article" date="2012" name="MBio">
        <title>Comparative genome analysis of Trichophyton rubrum and related dermatophytes reveals candidate genes involved in infection.</title>
        <authorList>
            <person name="Martinez D.A."/>
            <person name="Oliver B.G."/>
            <person name="Graeser Y."/>
            <person name="Goldberg J.M."/>
            <person name="Li W."/>
            <person name="Martinez-Rossi N.M."/>
            <person name="Monod M."/>
            <person name="Shelest E."/>
            <person name="Barton R.C."/>
            <person name="Birch E."/>
            <person name="Brakhage A.A."/>
            <person name="Chen Z."/>
            <person name="Gurr S.J."/>
            <person name="Heiman D."/>
            <person name="Heitman J."/>
            <person name="Kosti I."/>
            <person name="Rossi A."/>
            <person name="Saif S."/>
            <person name="Samalova M."/>
            <person name="Saunders C.W."/>
            <person name="Shea T."/>
            <person name="Summerbell R.C."/>
            <person name="Xu J."/>
            <person name="Young S."/>
            <person name="Zeng Q."/>
            <person name="Birren B.W."/>
            <person name="Cuomo C.A."/>
            <person name="White T.C."/>
        </authorList>
    </citation>
    <scope>NUCLEOTIDE SEQUENCE [LARGE SCALE GENOMIC DNA]</scope>
    <source>
        <strain evidence="9">ATCC MYA-4605 / CBS 113480</strain>
    </source>
</reference>
<dbReference type="eggNOG" id="KOG2533">
    <property type="taxonomic scope" value="Eukaryota"/>
</dbReference>
<dbReference type="SUPFAM" id="SSF103473">
    <property type="entry name" value="MFS general substrate transporter"/>
    <property type="match status" value="1"/>
</dbReference>